<keyword evidence="1" id="KW-0472">Membrane</keyword>
<keyword evidence="3" id="KW-1185">Reference proteome</keyword>
<dbReference type="AlphaFoldDB" id="A0A8S1RI32"/>
<accession>A0A8S1RI32</accession>
<evidence type="ECO:0000256" key="1">
    <source>
        <dbReference type="SAM" id="Phobius"/>
    </source>
</evidence>
<feature type="transmembrane region" description="Helical" evidence="1">
    <location>
        <begin position="46"/>
        <end position="66"/>
    </location>
</feature>
<evidence type="ECO:0008006" key="4">
    <source>
        <dbReference type="Google" id="ProtNLM"/>
    </source>
</evidence>
<sequence length="159" mass="19116">MKNREQYKALLYSFRDQIQFLIMSFYSTLLVNNFNFYILVTMLSTNTFMIFFFFLIFFINIQLVSLENQILGQLRNAYFYVLSLFVLFLCNLLDFLILNQLLFNQKSILQTSSLKFKVSLTNRFSSKSLQMNIHISKLIFWGNTIKQQLLHKKQFTYQN</sequence>
<protein>
    <recommendedName>
        <fullName evidence="4">Transmembrane protein</fullName>
    </recommendedName>
</protein>
<keyword evidence="1" id="KW-1133">Transmembrane helix</keyword>
<evidence type="ECO:0000313" key="3">
    <source>
        <dbReference type="Proteomes" id="UP000692954"/>
    </source>
</evidence>
<keyword evidence="1" id="KW-0812">Transmembrane</keyword>
<gene>
    <name evidence="2" type="ORF">PSON_ATCC_30995.1.T1790104</name>
</gene>
<evidence type="ECO:0000313" key="2">
    <source>
        <dbReference type="EMBL" id="CAD8127778.1"/>
    </source>
</evidence>
<feature type="transmembrane region" description="Helical" evidence="1">
    <location>
        <begin position="20"/>
        <end position="40"/>
    </location>
</feature>
<organism evidence="2 3">
    <name type="scientific">Paramecium sonneborni</name>
    <dbReference type="NCBI Taxonomy" id="65129"/>
    <lineage>
        <taxon>Eukaryota</taxon>
        <taxon>Sar</taxon>
        <taxon>Alveolata</taxon>
        <taxon>Ciliophora</taxon>
        <taxon>Intramacronucleata</taxon>
        <taxon>Oligohymenophorea</taxon>
        <taxon>Peniculida</taxon>
        <taxon>Parameciidae</taxon>
        <taxon>Paramecium</taxon>
    </lineage>
</organism>
<dbReference type="EMBL" id="CAJJDN010000179">
    <property type="protein sequence ID" value="CAD8127778.1"/>
    <property type="molecule type" value="Genomic_DNA"/>
</dbReference>
<proteinExistence type="predicted"/>
<name>A0A8S1RI32_9CILI</name>
<reference evidence="2" key="1">
    <citation type="submission" date="2021-01" db="EMBL/GenBank/DDBJ databases">
        <authorList>
            <consortium name="Genoscope - CEA"/>
            <person name="William W."/>
        </authorList>
    </citation>
    <scope>NUCLEOTIDE SEQUENCE</scope>
</reference>
<comment type="caution">
    <text evidence="2">The sequence shown here is derived from an EMBL/GenBank/DDBJ whole genome shotgun (WGS) entry which is preliminary data.</text>
</comment>
<dbReference type="Proteomes" id="UP000692954">
    <property type="component" value="Unassembled WGS sequence"/>
</dbReference>
<feature type="transmembrane region" description="Helical" evidence="1">
    <location>
        <begin position="78"/>
        <end position="98"/>
    </location>
</feature>